<dbReference type="RefSeq" id="WP_126793661.1">
    <property type="nucleotide sequence ID" value="NZ_PIPI01000007.1"/>
</dbReference>
<sequence length="180" mass="20375">MRFNYLASLLLLSGVFTFTAPTSAAMQETSSAEPTTLSPDIDEQLLCTEPFCLWVQPQVCVTENAPAVCEETVSVSWRSETPLNACLAFDEKVLTCWRQEEVGTWLGDLTWFGDEILVLFTVEDSELNAAGEWRERPRRTGRNSRQQFLNSVEILASTEMQIQSLFPKARRRLGSPWSVF</sequence>
<dbReference type="OrthoDB" id="6387689at2"/>
<evidence type="ECO:0000256" key="1">
    <source>
        <dbReference type="SAM" id="SignalP"/>
    </source>
</evidence>
<name>A0A432VRG4_9GAMM</name>
<protein>
    <recommendedName>
        <fullName evidence="4">DUF3019 domain-containing protein</fullName>
    </recommendedName>
</protein>
<dbReference type="Pfam" id="PF11456">
    <property type="entry name" value="DUF3019"/>
    <property type="match status" value="1"/>
</dbReference>
<feature type="signal peptide" evidence="1">
    <location>
        <begin position="1"/>
        <end position="24"/>
    </location>
</feature>
<dbReference type="InterPro" id="IPR021559">
    <property type="entry name" value="DUF3019"/>
</dbReference>
<accession>A0A432VRG4</accession>
<feature type="chain" id="PRO_5019080358" description="DUF3019 domain-containing protein" evidence="1">
    <location>
        <begin position="25"/>
        <end position="180"/>
    </location>
</feature>
<gene>
    <name evidence="2" type="ORF">CWE06_09950</name>
</gene>
<keyword evidence="1" id="KW-0732">Signal</keyword>
<reference evidence="2 3" key="1">
    <citation type="journal article" date="2011" name="Front. Microbiol.">
        <title>Genomic signatures of strain selection and enhancement in Bacillus atrophaeus var. globigii, a historical biowarfare simulant.</title>
        <authorList>
            <person name="Gibbons H.S."/>
            <person name="Broomall S.M."/>
            <person name="McNew L.A."/>
            <person name="Daligault H."/>
            <person name="Chapman C."/>
            <person name="Bruce D."/>
            <person name="Karavis M."/>
            <person name="Krepps M."/>
            <person name="McGregor P.A."/>
            <person name="Hong C."/>
            <person name="Park K.H."/>
            <person name="Akmal A."/>
            <person name="Feldman A."/>
            <person name="Lin J.S."/>
            <person name="Chang W.E."/>
            <person name="Higgs B.W."/>
            <person name="Demirev P."/>
            <person name="Lindquist J."/>
            <person name="Liem A."/>
            <person name="Fochler E."/>
            <person name="Read T.D."/>
            <person name="Tapia R."/>
            <person name="Johnson S."/>
            <person name="Bishop-Lilly K.A."/>
            <person name="Detter C."/>
            <person name="Han C."/>
            <person name="Sozhamannan S."/>
            <person name="Rosenzweig C.N."/>
            <person name="Skowronski E.W."/>
        </authorList>
    </citation>
    <scope>NUCLEOTIDE SEQUENCE [LARGE SCALE GENOMIC DNA]</scope>
    <source>
        <strain evidence="2 3">AK5</strain>
    </source>
</reference>
<dbReference type="AlphaFoldDB" id="A0A432VRG4"/>
<evidence type="ECO:0000313" key="2">
    <source>
        <dbReference type="EMBL" id="RUO18906.1"/>
    </source>
</evidence>
<dbReference type="Proteomes" id="UP000288212">
    <property type="component" value="Unassembled WGS sequence"/>
</dbReference>
<evidence type="ECO:0000313" key="3">
    <source>
        <dbReference type="Proteomes" id="UP000288212"/>
    </source>
</evidence>
<organism evidence="2 3">
    <name type="scientific">Aliidiomarina haloalkalitolerans</name>
    <dbReference type="NCBI Taxonomy" id="859059"/>
    <lineage>
        <taxon>Bacteria</taxon>
        <taxon>Pseudomonadati</taxon>
        <taxon>Pseudomonadota</taxon>
        <taxon>Gammaproteobacteria</taxon>
        <taxon>Alteromonadales</taxon>
        <taxon>Idiomarinaceae</taxon>
        <taxon>Aliidiomarina</taxon>
    </lineage>
</organism>
<keyword evidence="3" id="KW-1185">Reference proteome</keyword>
<comment type="caution">
    <text evidence="2">The sequence shown here is derived from an EMBL/GenBank/DDBJ whole genome shotgun (WGS) entry which is preliminary data.</text>
</comment>
<evidence type="ECO:0008006" key="4">
    <source>
        <dbReference type="Google" id="ProtNLM"/>
    </source>
</evidence>
<proteinExistence type="predicted"/>
<dbReference type="EMBL" id="PIPI01000007">
    <property type="protein sequence ID" value="RUO18906.1"/>
    <property type="molecule type" value="Genomic_DNA"/>
</dbReference>